<evidence type="ECO:0000256" key="2">
    <source>
        <dbReference type="ARBA" id="ARBA00023125"/>
    </source>
</evidence>
<accession>A0ABU3U980</accession>
<dbReference type="RefSeq" id="WP_316663072.1">
    <property type="nucleotide sequence ID" value="NZ_JAWHTF010000008.1"/>
</dbReference>
<dbReference type="Pfam" id="PF12833">
    <property type="entry name" value="HTH_18"/>
    <property type="match status" value="1"/>
</dbReference>
<dbReference type="CDD" id="cd06976">
    <property type="entry name" value="cupin_MtlR-like_N"/>
    <property type="match status" value="1"/>
</dbReference>
<dbReference type="Gene3D" id="1.10.10.60">
    <property type="entry name" value="Homeodomain-like"/>
    <property type="match status" value="2"/>
</dbReference>
<comment type="caution">
    <text evidence="5">The sequence shown here is derived from an EMBL/GenBank/DDBJ whole genome shotgun (WGS) entry which is preliminary data.</text>
</comment>
<dbReference type="PANTHER" id="PTHR43280:SF27">
    <property type="entry name" value="TRANSCRIPTIONAL REGULATOR MTLR"/>
    <property type="match status" value="1"/>
</dbReference>
<keyword evidence="2" id="KW-0238">DNA-binding</keyword>
<dbReference type="SUPFAM" id="SSF51182">
    <property type="entry name" value="RmlC-like cupins"/>
    <property type="match status" value="1"/>
</dbReference>
<gene>
    <name evidence="5" type="ORF">RXV94_12455</name>
</gene>
<dbReference type="Proteomes" id="UP001268651">
    <property type="component" value="Unassembled WGS sequence"/>
</dbReference>
<name>A0ABU3U980_9FLAO</name>
<dbReference type="InterPro" id="IPR018060">
    <property type="entry name" value="HTH_AraC"/>
</dbReference>
<feature type="domain" description="HTH araC/xylS-type" evidence="4">
    <location>
        <begin position="183"/>
        <end position="281"/>
    </location>
</feature>
<evidence type="ECO:0000256" key="1">
    <source>
        <dbReference type="ARBA" id="ARBA00023015"/>
    </source>
</evidence>
<dbReference type="Gene3D" id="2.60.120.10">
    <property type="entry name" value="Jelly Rolls"/>
    <property type="match status" value="1"/>
</dbReference>
<dbReference type="SMART" id="SM00342">
    <property type="entry name" value="HTH_ARAC"/>
    <property type="match status" value="1"/>
</dbReference>
<dbReference type="PROSITE" id="PS01124">
    <property type="entry name" value="HTH_ARAC_FAMILY_2"/>
    <property type="match status" value="1"/>
</dbReference>
<dbReference type="InterPro" id="IPR011051">
    <property type="entry name" value="RmlC_Cupin_sf"/>
</dbReference>
<dbReference type="InterPro" id="IPR014710">
    <property type="entry name" value="RmlC-like_jellyroll"/>
</dbReference>
<dbReference type="SUPFAM" id="SSF46689">
    <property type="entry name" value="Homeodomain-like"/>
    <property type="match status" value="2"/>
</dbReference>
<dbReference type="EMBL" id="JAWHTF010000008">
    <property type="protein sequence ID" value="MDU8886974.1"/>
    <property type="molecule type" value="Genomic_DNA"/>
</dbReference>
<sequence>MKLHLTDRSSKLNSSFTARLNRFPHFLKLWHYHSELELILIVKSKGTKFIGDSVLKFDEGEVLLLGENLPHMFFNEEEYFSQNSNLIAEAIVIHFKKEFLKCIPEMNHISKLFERANHGIHFIKPRDEIIAAFKKILDLNNDFEKTLLFIQLLNSLAGQKDYKLLVSIGFSNTFVKDEVGKLDKVYQYIFNNFNKPISLKNVADIANMNESAFSRLFKKINKKPFSKYLNEIRIGYACKLLIENKYNIASICFESGYNNLSNFNRQFKSITSFSPSEYLKKHINI</sequence>
<dbReference type="PANTHER" id="PTHR43280">
    <property type="entry name" value="ARAC-FAMILY TRANSCRIPTIONAL REGULATOR"/>
    <property type="match status" value="1"/>
</dbReference>
<evidence type="ECO:0000256" key="3">
    <source>
        <dbReference type="ARBA" id="ARBA00023163"/>
    </source>
</evidence>
<dbReference type="PROSITE" id="PS00041">
    <property type="entry name" value="HTH_ARAC_FAMILY_1"/>
    <property type="match status" value="1"/>
</dbReference>
<evidence type="ECO:0000313" key="5">
    <source>
        <dbReference type="EMBL" id="MDU8886974.1"/>
    </source>
</evidence>
<evidence type="ECO:0000259" key="4">
    <source>
        <dbReference type="PROSITE" id="PS01124"/>
    </source>
</evidence>
<dbReference type="InterPro" id="IPR018062">
    <property type="entry name" value="HTH_AraC-typ_CS"/>
</dbReference>
<proteinExistence type="predicted"/>
<reference evidence="5 6" key="1">
    <citation type="submission" date="2023-10" db="EMBL/GenBank/DDBJ databases">
        <title>Marimonas sp. nov. isolated from tidal mud flat.</title>
        <authorList>
            <person name="Jaincy N.J."/>
            <person name="Srinivasan S."/>
            <person name="Lee S.-S."/>
        </authorList>
    </citation>
    <scope>NUCLEOTIDE SEQUENCE [LARGE SCALE GENOMIC DNA]</scope>
    <source>
        <strain evidence="5 6">MJ-SS3</strain>
    </source>
</reference>
<keyword evidence="3" id="KW-0804">Transcription</keyword>
<organism evidence="5 6">
    <name type="scientific">Gilvirhabdus luticola</name>
    <dbReference type="NCBI Taxonomy" id="3079858"/>
    <lineage>
        <taxon>Bacteria</taxon>
        <taxon>Pseudomonadati</taxon>
        <taxon>Bacteroidota</taxon>
        <taxon>Flavobacteriia</taxon>
        <taxon>Flavobacteriales</taxon>
        <taxon>Flavobacteriaceae</taxon>
        <taxon>Gilvirhabdus</taxon>
    </lineage>
</organism>
<dbReference type="InterPro" id="IPR009057">
    <property type="entry name" value="Homeodomain-like_sf"/>
</dbReference>
<evidence type="ECO:0000313" key="6">
    <source>
        <dbReference type="Proteomes" id="UP001268651"/>
    </source>
</evidence>
<protein>
    <submittedName>
        <fullName evidence="5">AraC family transcriptional regulator</fullName>
    </submittedName>
</protein>
<keyword evidence="6" id="KW-1185">Reference proteome</keyword>
<keyword evidence="1" id="KW-0805">Transcription regulation</keyword>